<keyword evidence="2" id="KW-0645">Protease</keyword>
<proteinExistence type="inferred from homology"/>
<accession>A0AAD9JR63</accession>
<dbReference type="GO" id="GO:0006508">
    <property type="term" value="P:proteolysis"/>
    <property type="evidence" value="ECO:0007669"/>
    <property type="project" value="UniProtKB-KW"/>
</dbReference>
<dbReference type="GO" id="GO:0008234">
    <property type="term" value="F:cysteine-type peptidase activity"/>
    <property type="evidence" value="ECO:0007669"/>
    <property type="project" value="InterPro"/>
</dbReference>
<gene>
    <name evidence="5" type="ORF">LSH36_186g03039</name>
</gene>
<keyword evidence="6" id="KW-1185">Reference proteome</keyword>
<evidence type="ECO:0000256" key="1">
    <source>
        <dbReference type="ARBA" id="ARBA00005234"/>
    </source>
</evidence>
<dbReference type="InterPro" id="IPR038765">
    <property type="entry name" value="Papain-like_cys_pep_sf"/>
</dbReference>
<organism evidence="5 6">
    <name type="scientific">Paralvinella palmiformis</name>
    <dbReference type="NCBI Taxonomy" id="53620"/>
    <lineage>
        <taxon>Eukaryota</taxon>
        <taxon>Metazoa</taxon>
        <taxon>Spiralia</taxon>
        <taxon>Lophotrochozoa</taxon>
        <taxon>Annelida</taxon>
        <taxon>Polychaeta</taxon>
        <taxon>Sedentaria</taxon>
        <taxon>Canalipalpata</taxon>
        <taxon>Terebellida</taxon>
        <taxon>Terebelliformia</taxon>
        <taxon>Alvinellidae</taxon>
        <taxon>Paralvinella</taxon>
    </lineage>
</organism>
<dbReference type="SUPFAM" id="SSF54001">
    <property type="entry name" value="Cysteine proteinases"/>
    <property type="match status" value="1"/>
</dbReference>
<reference evidence="5" key="1">
    <citation type="journal article" date="2023" name="Mol. Biol. Evol.">
        <title>Third-Generation Sequencing Reveals the Adaptive Role of the Epigenome in Three Deep-Sea Polychaetes.</title>
        <authorList>
            <person name="Perez M."/>
            <person name="Aroh O."/>
            <person name="Sun Y."/>
            <person name="Lan Y."/>
            <person name="Juniper S.K."/>
            <person name="Young C.R."/>
            <person name="Angers B."/>
            <person name="Qian P.Y."/>
        </authorList>
    </citation>
    <scope>NUCLEOTIDE SEQUENCE</scope>
    <source>
        <strain evidence="5">P08H-3</strain>
    </source>
</reference>
<dbReference type="PANTHER" id="PTHR34718">
    <property type="entry name" value="PHD-TYPE DOMAIN-CONTAINING PROTEIN"/>
    <property type="match status" value="1"/>
</dbReference>
<feature type="domain" description="Ubiquitin-like protease family profile" evidence="4">
    <location>
        <begin position="49"/>
        <end position="257"/>
    </location>
</feature>
<evidence type="ECO:0000313" key="5">
    <source>
        <dbReference type="EMBL" id="KAK2157711.1"/>
    </source>
</evidence>
<dbReference type="Pfam" id="PF02902">
    <property type="entry name" value="Peptidase_C48"/>
    <property type="match status" value="1"/>
</dbReference>
<evidence type="ECO:0000313" key="6">
    <source>
        <dbReference type="Proteomes" id="UP001208570"/>
    </source>
</evidence>
<comment type="caution">
    <text evidence="5">The sequence shown here is derived from an EMBL/GenBank/DDBJ whole genome shotgun (WGS) entry which is preliminary data.</text>
</comment>
<dbReference type="PANTHER" id="PTHR34718:SF2">
    <property type="entry name" value="PHD-TYPE DOMAIN-CONTAINING PROTEIN"/>
    <property type="match status" value="1"/>
</dbReference>
<dbReference type="Proteomes" id="UP001208570">
    <property type="component" value="Unassembled WGS sequence"/>
</dbReference>
<sequence length="279" mass="31789">MKASDASPRPTHAKCKRKRLVIPHCAHHIDVSAETVDVSPRHSDTSYHAEIRVETITDPNPIRTSIRKRAYENTDVAPYDAHVVKNKIACSTHCRPSQRTRDNCYDIKSQSSSSPPTQFVLEFRDEHIEQVHNKEWLSDRHITGALVNQKSTFPGMDGMQDTVLQQNMSWDIPTNEYVQIFNISNNHWVTTSNIGAAPDTINIYDSLTQKYSLDDMNLFARFHRTTKDKITFKVMNVQKQYNSYDCGPYALAFATFLLHAQDPTLFSFAARANTNTPKG</sequence>
<dbReference type="EMBL" id="JAODUP010000186">
    <property type="protein sequence ID" value="KAK2157711.1"/>
    <property type="molecule type" value="Genomic_DNA"/>
</dbReference>
<dbReference type="InterPro" id="IPR003653">
    <property type="entry name" value="Peptidase_C48_C"/>
</dbReference>
<evidence type="ECO:0000256" key="3">
    <source>
        <dbReference type="ARBA" id="ARBA00022801"/>
    </source>
</evidence>
<evidence type="ECO:0000259" key="4">
    <source>
        <dbReference type="PROSITE" id="PS50600"/>
    </source>
</evidence>
<dbReference type="AlphaFoldDB" id="A0AAD9JR63"/>
<dbReference type="PROSITE" id="PS50600">
    <property type="entry name" value="ULP_PROTEASE"/>
    <property type="match status" value="1"/>
</dbReference>
<name>A0AAD9JR63_9ANNE</name>
<protein>
    <recommendedName>
        <fullName evidence="4">Ubiquitin-like protease family profile domain-containing protein</fullName>
    </recommendedName>
</protein>
<evidence type="ECO:0000256" key="2">
    <source>
        <dbReference type="ARBA" id="ARBA00022670"/>
    </source>
</evidence>
<keyword evidence="3" id="KW-0378">Hydrolase</keyword>
<dbReference type="Gene3D" id="3.40.395.10">
    <property type="entry name" value="Adenoviral Proteinase, Chain A"/>
    <property type="match status" value="1"/>
</dbReference>
<comment type="similarity">
    <text evidence="1">Belongs to the peptidase C48 family.</text>
</comment>